<name>A0ABV8JHJ1_9BACL</name>
<dbReference type="EMBL" id="JBHSAP010000018">
    <property type="protein sequence ID" value="MFC4078178.1"/>
    <property type="molecule type" value="Genomic_DNA"/>
</dbReference>
<reference evidence="2" key="1">
    <citation type="journal article" date="2019" name="Int. J. Syst. Evol. Microbiol.">
        <title>The Global Catalogue of Microorganisms (GCM) 10K type strain sequencing project: providing services to taxonomists for standard genome sequencing and annotation.</title>
        <authorList>
            <consortium name="The Broad Institute Genomics Platform"/>
            <consortium name="The Broad Institute Genome Sequencing Center for Infectious Disease"/>
            <person name="Wu L."/>
            <person name="Ma J."/>
        </authorList>
    </citation>
    <scope>NUCLEOTIDE SEQUENCE [LARGE SCALE GENOMIC DNA]</scope>
    <source>
        <strain evidence="2">IBRC-M 10813</strain>
    </source>
</reference>
<comment type="caution">
    <text evidence="1">The sequence shown here is derived from an EMBL/GenBank/DDBJ whole genome shotgun (WGS) entry which is preliminary data.</text>
</comment>
<organism evidence="1 2">
    <name type="scientific">Salinithrix halophila</name>
    <dbReference type="NCBI Taxonomy" id="1485204"/>
    <lineage>
        <taxon>Bacteria</taxon>
        <taxon>Bacillati</taxon>
        <taxon>Bacillota</taxon>
        <taxon>Bacilli</taxon>
        <taxon>Bacillales</taxon>
        <taxon>Thermoactinomycetaceae</taxon>
        <taxon>Salinithrix</taxon>
    </lineage>
</organism>
<protein>
    <submittedName>
        <fullName evidence="1">Uncharacterized protein</fullName>
    </submittedName>
</protein>
<evidence type="ECO:0000313" key="1">
    <source>
        <dbReference type="EMBL" id="MFC4078178.1"/>
    </source>
</evidence>
<proteinExistence type="predicted"/>
<dbReference type="Proteomes" id="UP001595843">
    <property type="component" value="Unassembled WGS sequence"/>
</dbReference>
<evidence type="ECO:0000313" key="2">
    <source>
        <dbReference type="Proteomes" id="UP001595843"/>
    </source>
</evidence>
<gene>
    <name evidence="1" type="ORF">ACFOUO_15370</name>
</gene>
<accession>A0ABV8JHJ1</accession>
<sequence length="120" mass="13992">MSEEELPVVLRVMDRGRGRGPDPLRVTEATGASVMLHPRHKLRLLRRHRVTFIRGPRDRSPWREAGRAELHRKAMPPKWNQAEAGFSESPRSRVYRRNQMVPMSVLPDAWSFSGRGDWNR</sequence>
<keyword evidence="2" id="KW-1185">Reference proteome</keyword>
<dbReference type="RefSeq" id="WP_380706002.1">
    <property type="nucleotide sequence ID" value="NZ_JBHSAP010000018.1"/>
</dbReference>